<keyword evidence="3" id="KW-1185">Reference proteome</keyword>
<dbReference type="Gramene" id="PNW87703">
    <property type="protein sequence ID" value="PNW87703"/>
    <property type="gene ID" value="CHLRE_02g143127v5"/>
</dbReference>
<dbReference type="AlphaFoldDB" id="A0A2K3E4M3"/>
<sequence>MGTANTRCRPGGRTQGTANGGPRAGEPGYYYYYSGAKRMACPMASMSLAATLAAPLSASSLPWSPV</sequence>
<dbReference type="RefSeq" id="XP_042927953.1">
    <property type="nucleotide sequence ID" value="XM_043060212.1"/>
</dbReference>
<dbReference type="KEGG" id="cre:CHLRE_02g143127v5"/>
<evidence type="ECO:0000313" key="3">
    <source>
        <dbReference type="Proteomes" id="UP000006906"/>
    </source>
</evidence>
<protein>
    <submittedName>
        <fullName evidence="2">Uncharacterized protein</fullName>
    </submittedName>
</protein>
<dbReference type="Proteomes" id="UP000006906">
    <property type="component" value="Chromosome 2"/>
</dbReference>
<feature type="region of interest" description="Disordered" evidence="1">
    <location>
        <begin position="1"/>
        <end position="26"/>
    </location>
</feature>
<dbReference type="EMBL" id="CM008963">
    <property type="protein sequence ID" value="PNW87703.1"/>
    <property type="molecule type" value="Genomic_DNA"/>
</dbReference>
<dbReference type="GeneID" id="66052602"/>
<dbReference type="InParanoid" id="A0A2K3E4M3"/>
<organism evidence="2 3">
    <name type="scientific">Chlamydomonas reinhardtii</name>
    <name type="common">Chlamydomonas smithii</name>
    <dbReference type="NCBI Taxonomy" id="3055"/>
    <lineage>
        <taxon>Eukaryota</taxon>
        <taxon>Viridiplantae</taxon>
        <taxon>Chlorophyta</taxon>
        <taxon>core chlorophytes</taxon>
        <taxon>Chlorophyceae</taxon>
        <taxon>CS clade</taxon>
        <taxon>Chlamydomonadales</taxon>
        <taxon>Chlamydomonadaceae</taxon>
        <taxon>Chlamydomonas</taxon>
    </lineage>
</organism>
<proteinExistence type="predicted"/>
<gene>
    <name evidence="2" type="ORF">CHLRE_02g143127v5</name>
</gene>
<accession>A0A2K3E4M3</accession>
<evidence type="ECO:0000313" key="2">
    <source>
        <dbReference type="EMBL" id="PNW87703.1"/>
    </source>
</evidence>
<evidence type="ECO:0000256" key="1">
    <source>
        <dbReference type="SAM" id="MobiDB-lite"/>
    </source>
</evidence>
<reference evidence="2 3" key="1">
    <citation type="journal article" date="2007" name="Science">
        <title>The Chlamydomonas genome reveals the evolution of key animal and plant functions.</title>
        <authorList>
            <person name="Merchant S.S."/>
            <person name="Prochnik S.E."/>
            <person name="Vallon O."/>
            <person name="Harris E.H."/>
            <person name="Karpowicz S.J."/>
            <person name="Witman G.B."/>
            <person name="Terry A."/>
            <person name="Salamov A."/>
            <person name="Fritz-Laylin L.K."/>
            <person name="Marechal-Drouard L."/>
            <person name="Marshall W.F."/>
            <person name="Qu L.H."/>
            <person name="Nelson D.R."/>
            <person name="Sanderfoot A.A."/>
            <person name="Spalding M.H."/>
            <person name="Kapitonov V.V."/>
            <person name="Ren Q."/>
            <person name="Ferris P."/>
            <person name="Lindquist E."/>
            <person name="Shapiro H."/>
            <person name="Lucas S.M."/>
            <person name="Grimwood J."/>
            <person name="Schmutz J."/>
            <person name="Cardol P."/>
            <person name="Cerutti H."/>
            <person name="Chanfreau G."/>
            <person name="Chen C.L."/>
            <person name="Cognat V."/>
            <person name="Croft M.T."/>
            <person name="Dent R."/>
            <person name="Dutcher S."/>
            <person name="Fernandez E."/>
            <person name="Fukuzawa H."/>
            <person name="Gonzalez-Ballester D."/>
            <person name="Gonzalez-Halphen D."/>
            <person name="Hallmann A."/>
            <person name="Hanikenne M."/>
            <person name="Hippler M."/>
            <person name="Inwood W."/>
            <person name="Jabbari K."/>
            <person name="Kalanon M."/>
            <person name="Kuras R."/>
            <person name="Lefebvre P.A."/>
            <person name="Lemaire S.D."/>
            <person name="Lobanov A.V."/>
            <person name="Lohr M."/>
            <person name="Manuell A."/>
            <person name="Meier I."/>
            <person name="Mets L."/>
            <person name="Mittag M."/>
            <person name="Mittelmeier T."/>
            <person name="Moroney J.V."/>
            <person name="Moseley J."/>
            <person name="Napoli C."/>
            <person name="Nedelcu A.M."/>
            <person name="Niyogi K."/>
            <person name="Novoselov S.V."/>
            <person name="Paulsen I.T."/>
            <person name="Pazour G."/>
            <person name="Purton S."/>
            <person name="Ral J.P."/>
            <person name="Riano-Pachon D.M."/>
            <person name="Riekhof W."/>
            <person name="Rymarquis L."/>
            <person name="Schroda M."/>
            <person name="Stern D."/>
            <person name="Umen J."/>
            <person name="Willows R."/>
            <person name="Wilson N."/>
            <person name="Zimmer S.L."/>
            <person name="Allmer J."/>
            <person name="Balk J."/>
            <person name="Bisova K."/>
            <person name="Chen C.J."/>
            <person name="Elias M."/>
            <person name="Gendler K."/>
            <person name="Hauser C."/>
            <person name="Lamb M.R."/>
            <person name="Ledford H."/>
            <person name="Long J.C."/>
            <person name="Minagawa J."/>
            <person name="Page M.D."/>
            <person name="Pan J."/>
            <person name="Pootakham W."/>
            <person name="Roje S."/>
            <person name="Rose A."/>
            <person name="Stahlberg E."/>
            <person name="Terauchi A.M."/>
            <person name="Yang P."/>
            <person name="Ball S."/>
            <person name="Bowler C."/>
            <person name="Dieckmann C.L."/>
            <person name="Gladyshev V.N."/>
            <person name="Green P."/>
            <person name="Jorgensen R."/>
            <person name="Mayfield S."/>
            <person name="Mueller-Roeber B."/>
            <person name="Rajamani S."/>
            <person name="Sayre R.T."/>
            <person name="Brokstein P."/>
            <person name="Dubchak I."/>
            <person name="Goodstein D."/>
            <person name="Hornick L."/>
            <person name="Huang Y.W."/>
            <person name="Jhaveri J."/>
            <person name="Luo Y."/>
            <person name="Martinez D."/>
            <person name="Ngau W.C."/>
            <person name="Otillar B."/>
            <person name="Poliakov A."/>
            <person name="Porter A."/>
            <person name="Szajkowski L."/>
            <person name="Werner G."/>
            <person name="Zhou K."/>
            <person name="Grigoriev I.V."/>
            <person name="Rokhsar D.S."/>
            <person name="Grossman A.R."/>
        </authorList>
    </citation>
    <scope>NUCLEOTIDE SEQUENCE [LARGE SCALE GENOMIC DNA]</scope>
    <source>
        <strain evidence="3">CC-503</strain>
    </source>
</reference>
<name>A0A2K3E4M3_CHLRE</name>